<evidence type="ECO:0000313" key="7">
    <source>
        <dbReference type="Proteomes" id="UP001209570"/>
    </source>
</evidence>
<dbReference type="InterPro" id="IPR030392">
    <property type="entry name" value="S74_ICA"/>
</dbReference>
<keyword evidence="7" id="KW-1185">Reference proteome</keyword>
<dbReference type="EMBL" id="JAKCXM010000002">
    <property type="protein sequence ID" value="KAJ0409892.1"/>
    <property type="molecule type" value="Genomic_DNA"/>
</dbReference>
<organism evidence="6 7">
    <name type="scientific">Pythium insidiosum</name>
    <name type="common">Pythiosis disease agent</name>
    <dbReference type="NCBI Taxonomy" id="114742"/>
    <lineage>
        <taxon>Eukaryota</taxon>
        <taxon>Sar</taxon>
        <taxon>Stramenopiles</taxon>
        <taxon>Oomycota</taxon>
        <taxon>Peronosporomycetes</taxon>
        <taxon>Pythiales</taxon>
        <taxon>Pythiaceae</taxon>
        <taxon>Pythium</taxon>
    </lineage>
</organism>
<proteinExistence type="predicted"/>
<evidence type="ECO:0000313" key="6">
    <source>
        <dbReference type="EMBL" id="KAJ0409892.1"/>
    </source>
</evidence>
<feature type="chain" id="PRO_5042226664" description="Peptidase S74 domain-containing protein" evidence="4">
    <location>
        <begin position="18"/>
        <end position="534"/>
    </location>
</feature>
<keyword evidence="2" id="KW-1015">Disulfide bond</keyword>
<protein>
    <recommendedName>
        <fullName evidence="5">Peptidase S74 domain-containing protein</fullName>
    </recommendedName>
</protein>
<dbReference type="PROSITE" id="PS51688">
    <property type="entry name" value="ICA"/>
    <property type="match status" value="1"/>
</dbReference>
<name>A0AAD5LQQ3_PYTIN</name>
<evidence type="ECO:0000256" key="1">
    <source>
        <dbReference type="ARBA" id="ARBA00022729"/>
    </source>
</evidence>
<feature type="domain" description="Peptidase S74" evidence="5">
    <location>
        <begin position="340"/>
        <end position="477"/>
    </location>
</feature>
<feature type="coiled-coil region" evidence="3">
    <location>
        <begin position="495"/>
        <end position="529"/>
    </location>
</feature>
<sequence>MLRLFLLLLAARHIVKAACPNFCSGHGACGPDNKCTCDSDWAVAPDCSQRKCPSGVAWSDKASATNTAHALAECSNRGICDSSKGVCNCFTGFTVRCPNDCSGHGLCYSLARLALEYGPDTLPGVGGDGVGPVYSNWEKDSMSSCFCDMGYGGADCSIQLCPKNDDPLTTGQGFRTIKITIAEATAAAFLGNALHVKTTKAANTDFNMIYAEANSVMVFKVDGSGKVTAANGITITTSGLLVSAGGITVTQGGATITAGGLVVAAAGATITTAGALATDTAVTAEATAAAFLGNALHVKTTKAANTDFNMIYAEANSVMVFKTTKAANTDFNMIYAEANSVMVFKVDGSGKVTAANGITVTTGGLVVTAGGLTVTAGGITIAGGGLRVEDTGLTVVAGVMQLRPVTYEWRQDVCPQRNFPNGTFAGFIADEVEELLPHLILVDGDGWKSLDYPKLTPYIIRSIQELRAEVNETTKEGRTQITELSQELMTHKIRERNLEASLVAHAQEIDELKAQVEALRRAIDQLSAMLVHQE</sequence>
<dbReference type="Proteomes" id="UP001209570">
    <property type="component" value="Unassembled WGS sequence"/>
</dbReference>
<comment type="caution">
    <text evidence="6">The sequence shown here is derived from an EMBL/GenBank/DDBJ whole genome shotgun (WGS) entry which is preliminary data.</text>
</comment>
<dbReference type="PANTHER" id="PTHR14949">
    <property type="entry name" value="EGF-LIKE-DOMAIN, MULTIPLE 7, 8"/>
    <property type="match status" value="1"/>
</dbReference>
<evidence type="ECO:0000256" key="2">
    <source>
        <dbReference type="ARBA" id="ARBA00023157"/>
    </source>
</evidence>
<evidence type="ECO:0000256" key="3">
    <source>
        <dbReference type="SAM" id="Coils"/>
    </source>
</evidence>
<reference evidence="6" key="1">
    <citation type="submission" date="2021-12" db="EMBL/GenBank/DDBJ databases">
        <title>Prjna785345.</title>
        <authorList>
            <person name="Rujirawat T."/>
            <person name="Krajaejun T."/>
        </authorList>
    </citation>
    <scope>NUCLEOTIDE SEQUENCE</scope>
    <source>
        <strain evidence="6">Pi057C3</strain>
    </source>
</reference>
<accession>A0AAD5LQQ3</accession>
<dbReference type="Gene3D" id="2.60.120.260">
    <property type="entry name" value="Galactose-binding domain-like"/>
    <property type="match status" value="2"/>
</dbReference>
<feature type="signal peptide" evidence="4">
    <location>
        <begin position="1"/>
        <end position="17"/>
    </location>
</feature>
<evidence type="ECO:0000259" key="5">
    <source>
        <dbReference type="PROSITE" id="PS51688"/>
    </source>
</evidence>
<keyword evidence="1 4" id="KW-0732">Signal</keyword>
<dbReference type="AlphaFoldDB" id="A0AAD5LQQ3"/>
<keyword evidence="3" id="KW-0175">Coiled coil</keyword>
<dbReference type="PANTHER" id="PTHR14949:SF56">
    <property type="entry name" value="EGF-LIKE-DOMAIN, MULTIPLE 7"/>
    <property type="match status" value="1"/>
</dbReference>
<dbReference type="Pfam" id="PF13884">
    <property type="entry name" value="Peptidase_S74"/>
    <property type="match status" value="1"/>
</dbReference>
<gene>
    <name evidence="6" type="ORF">P43SY_005786</name>
</gene>
<dbReference type="InterPro" id="IPR050969">
    <property type="entry name" value="Dev_Signal_Modulators"/>
</dbReference>
<evidence type="ECO:0000256" key="4">
    <source>
        <dbReference type="SAM" id="SignalP"/>
    </source>
</evidence>